<dbReference type="GO" id="GO:0016787">
    <property type="term" value="F:hydrolase activity"/>
    <property type="evidence" value="ECO:0007669"/>
    <property type="project" value="UniProtKB-KW"/>
</dbReference>
<proteinExistence type="predicted"/>
<gene>
    <name evidence="3" type="ORF">SAMN04488559_10136</name>
</gene>
<dbReference type="PANTHER" id="PTHR43283">
    <property type="entry name" value="BETA-LACTAMASE-RELATED"/>
    <property type="match status" value="1"/>
</dbReference>
<evidence type="ECO:0000313" key="4">
    <source>
        <dbReference type="Proteomes" id="UP000198948"/>
    </source>
</evidence>
<dbReference type="RefSeq" id="WP_177165611.1">
    <property type="nucleotide sequence ID" value="NZ_FOHA01000001.1"/>
</dbReference>
<dbReference type="PANTHER" id="PTHR43283:SF11">
    <property type="entry name" value="BETA-LACTAMASE-RELATED DOMAIN-CONTAINING PROTEIN"/>
    <property type="match status" value="1"/>
</dbReference>
<dbReference type="InterPro" id="IPR001466">
    <property type="entry name" value="Beta-lactam-related"/>
</dbReference>
<keyword evidence="4" id="KW-1185">Reference proteome</keyword>
<dbReference type="Proteomes" id="UP000198948">
    <property type="component" value="Unassembled WGS sequence"/>
</dbReference>
<dbReference type="InterPro" id="IPR012338">
    <property type="entry name" value="Beta-lactam/transpept-like"/>
</dbReference>
<dbReference type="Gene3D" id="3.40.710.10">
    <property type="entry name" value="DD-peptidase/beta-lactamase superfamily"/>
    <property type="match status" value="1"/>
</dbReference>
<feature type="domain" description="Beta-lactamase-related" evidence="2">
    <location>
        <begin position="10"/>
        <end position="311"/>
    </location>
</feature>
<evidence type="ECO:0000313" key="3">
    <source>
        <dbReference type="EMBL" id="SER49753.1"/>
    </source>
</evidence>
<accession>A0A1H9PQB8</accession>
<organism evidence="3 4">
    <name type="scientific">Isobaculum melis</name>
    <dbReference type="NCBI Taxonomy" id="142588"/>
    <lineage>
        <taxon>Bacteria</taxon>
        <taxon>Bacillati</taxon>
        <taxon>Bacillota</taxon>
        <taxon>Bacilli</taxon>
        <taxon>Lactobacillales</taxon>
        <taxon>Carnobacteriaceae</taxon>
        <taxon>Isobaculum</taxon>
    </lineage>
</organism>
<evidence type="ECO:0000259" key="2">
    <source>
        <dbReference type="Pfam" id="PF00144"/>
    </source>
</evidence>
<dbReference type="STRING" id="142588.SAMN04488559_10136"/>
<dbReference type="Pfam" id="PF00144">
    <property type="entry name" value="Beta-lactamase"/>
    <property type="match status" value="1"/>
</dbReference>
<name>A0A1H9PQB8_9LACT</name>
<dbReference type="AlphaFoldDB" id="A0A1H9PQB8"/>
<evidence type="ECO:0000256" key="1">
    <source>
        <dbReference type="ARBA" id="ARBA00022801"/>
    </source>
</evidence>
<sequence length="327" mass="36721">MKQEIIVAQIEKLVQDDVIPGASFAFVTATESQSFVIGDSQVQPTREPLQQNMLYDLASVTKVVGTTTRIFQLIAQGKLTFDTKVAKLLPRFKLLDVTLKDLLLHQAGLPGDFSNKHQLSQADLIEAIYQCEQPIYPIGSQTLYSDIGYILLGWIIEVFDGSLGQGMQKFIFEPLEMTNTGYHLAQPLSRFVPTECTKERGCIRGKCHDHKAFLLAGESGSAGLFSTLTDLIHFVQMMLNQGCYQGKEVLSSVAFDWLKEYQQGSRTLGWEVLQPDIYYHTGFTGTSLLVDMKRQNGFILLTNRIHPSRDNQAFVEARKEIVARFIS</sequence>
<keyword evidence="1" id="KW-0378">Hydrolase</keyword>
<dbReference type="SUPFAM" id="SSF56601">
    <property type="entry name" value="beta-lactamase/transpeptidase-like"/>
    <property type="match status" value="1"/>
</dbReference>
<dbReference type="EMBL" id="FOHA01000001">
    <property type="protein sequence ID" value="SER49753.1"/>
    <property type="molecule type" value="Genomic_DNA"/>
</dbReference>
<protein>
    <submittedName>
        <fullName evidence="3">CubicO group peptidase, beta-lactamase class C family</fullName>
    </submittedName>
</protein>
<reference evidence="3 4" key="1">
    <citation type="submission" date="2016-10" db="EMBL/GenBank/DDBJ databases">
        <authorList>
            <person name="de Groot N.N."/>
        </authorList>
    </citation>
    <scope>NUCLEOTIDE SEQUENCE [LARGE SCALE GENOMIC DNA]</scope>
    <source>
        <strain evidence="3 4">DSM 13760</strain>
    </source>
</reference>
<dbReference type="InterPro" id="IPR050789">
    <property type="entry name" value="Diverse_Enzym_Activities"/>
</dbReference>